<evidence type="ECO:0000256" key="3">
    <source>
        <dbReference type="ARBA" id="ARBA00022691"/>
    </source>
</evidence>
<name>A0AAJ0B695_9PEZI</name>
<comment type="similarity">
    <text evidence="4">Belongs to the class I-like SAM-binding methyltransferase superfamily. Cation-dependent O-methyltransferase family.</text>
</comment>
<reference evidence="5" key="1">
    <citation type="submission" date="2023-06" db="EMBL/GenBank/DDBJ databases">
        <title>Genome-scale phylogeny and comparative genomics of the fungal order Sordariales.</title>
        <authorList>
            <consortium name="Lawrence Berkeley National Laboratory"/>
            <person name="Hensen N."/>
            <person name="Bonometti L."/>
            <person name="Westerberg I."/>
            <person name="Brannstrom I.O."/>
            <person name="Guillou S."/>
            <person name="Cros-Aarteil S."/>
            <person name="Calhoun S."/>
            <person name="Haridas S."/>
            <person name="Kuo A."/>
            <person name="Mondo S."/>
            <person name="Pangilinan J."/>
            <person name="Riley R."/>
            <person name="Labutti K."/>
            <person name="Andreopoulos B."/>
            <person name="Lipzen A."/>
            <person name="Chen C."/>
            <person name="Yanf M."/>
            <person name="Daum C."/>
            <person name="Ng V."/>
            <person name="Clum A."/>
            <person name="Steindorff A."/>
            <person name="Ohm R."/>
            <person name="Martin F."/>
            <person name="Silar P."/>
            <person name="Natvig D."/>
            <person name="Lalanne C."/>
            <person name="Gautier V."/>
            <person name="Ament-Velasquez S.L."/>
            <person name="Kruys A."/>
            <person name="Hutchinson M.I."/>
            <person name="Powell A.J."/>
            <person name="Barry K."/>
            <person name="Miller A.N."/>
            <person name="Grigoriev I.V."/>
            <person name="Debuchy R."/>
            <person name="Gladieux P."/>
            <person name="Thoren M.H."/>
            <person name="Johannesson H."/>
        </authorList>
    </citation>
    <scope>NUCLEOTIDE SEQUENCE</scope>
    <source>
        <strain evidence="5">PSN4</strain>
    </source>
</reference>
<keyword evidence="1" id="KW-0489">Methyltransferase</keyword>
<evidence type="ECO:0000256" key="4">
    <source>
        <dbReference type="ARBA" id="ARBA00023453"/>
    </source>
</evidence>
<keyword evidence="2" id="KW-0808">Transferase</keyword>
<organism evidence="5 6">
    <name type="scientific">Echria macrotheca</name>
    <dbReference type="NCBI Taxonomy" id="438768"/>
    <lineage>
        <taxon>Eukaryota</taxon>
        <taxon>Fungi</taxon>
        <taxon>Dikarya</taxon>
        <taxon>Ascomycota</taxon>
        <taxon>Pezizomycotina</taxon>
        <taxon>Sordariomycetes</taxon>
        <taxon>Sordariomycetidae</taxon>
        <taxon>Sordariales</taxon>
        <taxon>Schizotheciaceae</taxon>
        <taxon>Echria</taxon>
    </lineage>
</organism>
<sequence>MSGAQQRDLWTAVDEYAFSHSHPTSRPNTKALQHAAEASKEAGLPNIAASSSQAKFLAITIRALGVTHALEIGTLGASTAIWLASENPQLHVTSIEYDPGNAEVARKNVEFAGLSDRVEIIVGAGIDVIRELKQEVLDGKRPRFGFFFIDADKENNWNYFDVAADIATKRGLIVVDNVVRQGRVADASNTDARIIGSRQVIENAGKDARVDSVVLQTVGDKGHDGWLWAVVN</sequence>
<dbReference type="GO" id="GO:0008757">
    <property type="term" value="F:S-adenosylmethionine-dependent methyltransferase activity"/>
    <property type="evidence" value="ECO:0007669"/>
    <property type="project" value="TreeGrafter"/>
</dbReference>
<dbReference type="InterPro" id="IPR002935">
    <property type="entry name" value="SAM_O-MeTrfase"/>
</dbReference>
<evidence type="ECO:0000256" key="1">
    <source>
        <dbReference type="ARBA" id="ARBA00022603"/>
    </source>
</evidence>
<dbReference type="AlphaFoldDB" id="A0AAJ0B695"/>
<dbReference type="GO" id="GO:0008171">
    <property type="term" value="F:O-methyltransferase activity"/>
    <property type="evidence" value="ECO:0007669"/>
    <property type="project" value="InterPro"/>
</dbReference>
<evidence type="ECO:0000313" key="5">
    <source>
        <dbReference type="EMBL" id="KAK1750141.1"/>
    </source>
</evidence>
<keyword evidence="3" id="KW-0949">S-adenosyl-L-methionine</keyword>
<dbReference type="SUPFAM" id="SSF53335">
    <property type="entry name" value="S-adenosyl-L-methionine-dependent methyltransferases"/>
    <property type="match status" value="1"/>
</dbReference>
<accession>A0AAJ0B695</accession>
<dbReference type="EMBL" id="MU839849">
    <property type="protein sequence ID" value="KAK1750141.1"/>
    <property type="molecule type" value="Genomic_DNA"/>
</dbReference>
<dbReference type="Proteomes" id="UP001239445">
    <property type="component" value="Unassembled WGS sequence"/>
</dbReference>
<comment type="caution">
    <text evidence="5">The sequence shown here is derived from an EMBL/GenBank/DDBJ whole genome shotgun (WGS) entry which is preliminary data.</text>
</comment>
<protein>
    <submittedName>
        <fullName evidence="5">O-methyltransferase</fullName>
    </submittedName>
</protein>
<dbReference type="Gene3D" id="3.40.50.150">
    <property type="entry name" value="Vaccinia Virus protein VP39"/>
    <property type="match status" value="1"/>
</dbReference>
<dbReference type="Pfam" id="PF01596">
    <property type="entry name" value="Methyltransf_3"/>
    <property type="match status" value="1"/>
</dbReference>
<dbReference type="PROSITE" id="PS51682">
    <property type="entry name" value="SAM_OMT_I"/>
    <property type="match status" value="1"/>
</dbReference>
<keyword evidence="6" id="KW-1185">Reference proteome</keyword>
<dbReference type="PANTHER" id="PTHR10509">
    <property type="entry name" value="O-METHYLTRANSFERASE-RELATED"/>
    <property type="match status" value="1"/>
</dbReference>
<gene>
    <name evidence="5" type="ORF">QBC47DRAFT_394672</name>
</gene>
<dbReference type="PANTHER" id="PTHR10509:SF14">
    <property type="entry name" value="CAFFEOYL-COA O-METHYLTRANSFERASE 3-RELATED"/>
    <property type="match status" value="1"/>
</dbReference>
<proteinExistence type="inferred from homology"/>
<dbReference type="InterPro" id="IPR029063">
    <property type="entry name" value="SAM-dependent_MTases_sf"/>
</dbReference>
<evidence type="ECO:0000313" key="6">
    <source>
        <dbReference type="Proteomes" id="UP001239445"/>
    </source>
</evidence>
<dbReference type="GO" id="GO:0032259">
    <property type="term" value="P:methylation"/>
    <property type="evidence" value="ECO:0007669"/>
    <property type="project" value="UniProtKB-KW"/>
</dbReference>
<evidence type="ECO:0000256" key="2">
    <source>
        <dbReference type="ARBA" id="ARBA00022679"/>
    </source>
</evidence>
<dbReference type="InterPro" id="IPR050362">
    <property type="entry name" value="Cation-dep_OMT"/>
</dbReference>